<accession>A0A6N2AMS2</accession>
<feature type="non-terminal residue" evidence="2">
    <location>
        <position position="1"/>
    </location>
</feature>
<organism evidence="2">
    <name type="scientific">Solanum chilense</name>
    <name type="common">Tomato</name>
    <name type="synonym">Lycopersicon chilense</name>
    <dbReference type="NCBI Taxonomy" id="4083"/>
    <lineage>
        <taxon>Eukaryota</taxon>
        <taxon>Viridiplantae</taxon>
        <taxon>Streptophyta</taxon>
        <taxon>Embryophyta</taxon>
        <taxon>Tracheophyta</taxon>
        <taxon>Spermatophyta</taxon>
        <taxon>Magnoliopsida</taxon>
        <taxon>eudicotyledons</taxon>
        <taxon>Gunneridae</taxon>
        <taxon>Pentapetalae</taxon>
        <taxon>asterids</taxon>
        <taxon>lamiids</taxon>
        <taxon>Solanales</taxon>
        <taxon>Solanaceae</taxon>
        <taxon>Solanoideae</taxon>
        <taxon>Solaneae</taxon>
        <taxon>Solanum</taxon>
        <taxon>Solanum subgen. Lycopersicon</taxon>
    </lineage>
</organism>
<proteinExistence type="predicted"/>
<feature type="chain" id="PRO_5026952969" evidence="1">
    <location>
        <begin position="19"/>
        <end position="53"/>
    </location>
</feature>
<protein>
    <submittedName>
        <fullName evidence="2">Uncharacterized protein</fullName>
    </submittedName>
</protein>
<comment type="caution">
    <text evidence="2">The sequence shown here is derived from an EMBL/GenBank/DDBJ whole genome shotgun (WGS) entry which is preliminary data.</text>
</comment>
<name>A0A6N2AMS2_SOLCI</name>
<sequence>VLMIHFILFFSGISNSLTLMLNTLKNYEQISGQLVNMNKYCYLVAPNTYADTN</sequence>
<dbReference type="AlphaFoldDB" id="A0A6N2AMS2"/>
<feature type="signal peptide" evidence="1">
    <location>
        <begin position="1"/>
        <end position="18"/>
    </location>
</feature>
<evidence type="ECO:0000256" key="1">
    <source>
        <dbReference type="SAM" id="SignalP"/>
    </source>
</evidence>
<dbReference type="EMBL" id="RXGB01016663">
    <property type="protein sequence ID" value="TMW82824.1"/>
    <property type="molecule type" value="Genomic_DNA"/>
</dbReference>
<keyword evidence="1" id="KW-0732">Signal</keyword>
<evidence type="ECO:0000313" key="2">
    <source>
        <dbReference type="EMBL" id="TMW82824.1"/>
    </source>
</evidence>
<gene>
    <name evidence="2" type="ORF">EJD97_004643</name>
</gene>
<reference evidence="2" key="1">
    <citation type="submission" date="2019-05" db="EMBL/GenBank/DDBJ databases">
        <title>The de novo reference genome and transcriptome assemblies of the wild tomato species Solanum chilense.</title>
        <authorList>
            <person name="Stam R."/>
            <person name="Nosenko T."/>
            <person name="Hoerger A.C."/>
            <person name="Stephan W."/>
            <person name="Seidel M.A."/>
            <person name="Kuhn J.M.M."/>
            <person name="Haberer G."/>
            <person name="Tellier A."/>
        </authorList>
    </citation>
    <scope>NUCLEOTIDE SEQUENCE</scope>
    <source>
        <tissue evidence="2">Mature leaves</tissue>
    </source>
</reference>